<evidence type="ECO:0000256" key="1">
    <source>
        <dbReference type="SAM" id="Phobius"/>
    </source>
</evidence>
<name>A0A1H0YSY3_9ACTN</name>
<keyword evidence="1" id="KW-1133">Transmembrane helix</keyword>
<dbReference type="EMBL" id="FNKO01000001">
    <property type="protein sequence ID" value="SDQ18347.1"/>
    <property type="molecule type" value="Genomic_DNA"/>
</dbReference>
<accession>A0A1H0YSY3</accession>
<sequence length="55" mass="6268">MILLVVRVFVGLALVVVALYPGIPPYWRGAVALTVTCGVLYLLGRTAWRWWQRPR</sequence>
<dbReference type="AlphaFoldDB" id="A0A1H0YSY3"/>
<gene>
    <name evidence="2" type="ORF">SAMN04489718_0658</name>
</gene>
<dbReference type="Proteomes" id="UP000199301">
    <property type="component" value="Unassembled WGS sequence"/>
</dbReference>
<evidence type="ECO:0000313" key="2">
    <source>
        <dbReference type="EMBL" id="SDQ18347.1"/>
    </source>
</evidence>
<reference evidence="3" key="1">
    <citation type="submission" date="2016-10" db="EMBL/GenBank/DDBJ databases">
        <authorList>
            <person name="Varghese N."/>
            <person name="Submissions S."/>
        </authorList>
    </citation>
    <scope>NUCLEOTIDE SEQUENCE [LARGE SCALE GENOMIC DNA]</scope>
    <source>
        <strain evidence="3">DSM 45459</strain>
    </source>
</reference>
<dbReference type="RefSeq" id="WP_175454974.1">
    <property type="nucleotide sequence ID" value="NZ_FNKO01000001.1"/>
</dbReference>
<evidence type="ECO:0000313" key="3">
    <source>
        <dbReference type="Proteomes" id="UP000199301"/>
    </source>
</evidence>
<keyword evidence="1" id="KW-0472">Membrane</keyword>
<organism evidence="2 3">
    <name type="scientific">Actinopolyspora saharensis</name>
    <dbReference type="NCBI Taxonomy" id="995062"/>
    <lineage>
        <taxon>Bacteria</taxon>
        <taxon>Bacillati</taxon>
        <taxon>Actinomycetota</taxon>
        <taxon>Actinomycetes</taxon>
        <taxon>Actinopolysporales</taxon>
        <taxon>Actinopolysporaceae</taxon>
        <taxon>Actinopolyspora</taxon>
    </lineage>
</organism>
<keyword evidence="3" id="KW-1185">Reference proteome</keyword>
<keyword evidence="1" id="KW-0812">Transmembrane</keyword>
<proteinExistence type="predicted"/>
<feature type="transmembrane region" description="Helical" evidence="1">
    <location>
        <begin position="28"/>
        <end position="48"/>
    </location>
</feature>
<protein>
    <submittedName>
        <fullName evidence="2">Uncharacterized protein</fullName>
    </submittedName>
</protein>